<dbReference type="RefSeq" id="WP_187562306.1">
    <property type="nucleotide sequence ID" value="NZ_JACGWS010000006.1"/>
</dbReference>
<comment type="caution">
    <text evidence="1">The sequence shown here is derived from an EMBL/GenBank/DDBJ whole genome shotgun (WGS) entry which is preliminary data.</text>
</comment>
<dbReference type="Proteomes" id="UP000619238">
    <property type="component" value="Unassembled WGS sequence"/>
</dbReference>
<sequence>MKKIKFLKLGKVKIANVNILNRMFGGAESDFCDTDSCDEAQCIPEVTQGNTTSNNEDVCTGSILQCTSMNNQNC</sequence>
<proteinExistence type="predicted"/>
<dbReference type="EMBL" id="JACGWS010000006">
    <property type="protein sequence ID" value="MBC8755256.1"/>
    <property type="molecule type" value="Genomic_DNA"/>
</dbReference>
<evidence type="ECO:0000313" key="1">
    <source>
        <dbReference type="EMBL" id="MBC8755256.1"/>
    </source>
</evidence>
<reference evidence="1 2" key="1">
    <citation type="submission" date="2020-07" db="EMBL/GenBank/DDBJ databases">
        <title>Description of Kordia aestuariivivens sp. nov., isolated from a tidal flat.</title>
        <authorList>
            <person name="Park S."/>
            <person name="Yoon J.-H."/>
        </authorList>
    </citation>
    <scope>NUCLEOTIDE SEQUENCE [LARGE SCALE GENOMIC DNA]</scope>
    <source>
        <strain evidence="1 2">YSTF-M3</strain>
    </source>
</reference>
<evidence type="ECO:0000313" key="2">
    <source>
        <dbReference type="Proteomes" id="UP000619238"/>
    </source>
</evidence>
<keyword evidence="2" id="KW-1185">Reference proteome</keyword>
<gene>
    <name evidence="1" type="ORF">H2O64_11265</name>
</gene>
<accession>A0ABR7QA58</accession>
<evidence type="ECO:0008006" key="3">
    <source>
        <dbReference type="Google" id="ProtNLM"/>
    </source>
</evidence>
<protein>
    <recommendedName>
        <fullName evidence="3">Bacteriocin</fullName>
    </recommendedName>
</protein>
<organism evidence="1 2">
    <name type="scientific">Kordia aestuariivivens</name>
    <dbReference type="NCBI Taxonomy" id="2759037"/>
    <lineage>
        <taxon>Bacteria</taxon>
        <taxon>Pseudomonadati</taxon>
        <taxon>Bacteroidota</taxon>
        <taxon>Flavobacteriia</taxon>
        <taxon>Flavobacteriales</taxon>
        <taxon>Flavobacteriaceae</taxon>
        <taxon>Kordia</taxon>
    </lineage>
</organism>
<name>A0ABR7QA58_9FLAO</name>